<dbReference type="OrthoDB" id="4113770at2759"/>
<accession>A0A438NDG9</accession>
<comment type="caution">
    <text evidence="4">The sequence shown here is derived from an EMBL/GenBank/DDBJ whole genome shotgun (WGS) entry which is preliminary data.</text>
</comment>
<evidence type="ECO:0000256" key="1">
    <source>
        <dbReference type="ARBA" id="ARBA00022857"/>
    </source>
</evidence>
<dbReference type="InterPro" id="IPR036291">
    <property type="entry name" value="NAD(P)-bd_dom_sf"/>
</dbReference>
<dbReference type="Gene3D" id="3.40.50.720">
    <property type="entry name" value="NAD(P)-binding Rossmann-like Domain"/>
    <property type="match status" value="1"/>
</dbReference>
<proteinExistence type="predicted"/>
<evidence type="ECO:0000313" key="5">
    <source>
        <dbReference type="Proteomes" id="UP000288859"/>
    </source>
</evidence>
<reference evidence="4 5" key="1">
    <citation type="submission" date="2017-03" db="EMBL/GenBank/DDBJ databases">
        <title>Genomes of endolithic fungi from Antarctica.</title>
        <authorList>
            <person name="Coleine C."/>
            <person name="Masonjones S."/>
            <person name="Stajich J.E."/>
        </authorList>
    </citation>
    <scope>NUCLEOTIDE SEQUENCE [LARGE SCALE GENOMIC DNA]</scope>
    <source>
        <strain evidence="4 5">CCFEE 6314</strain>
    </source>
</reference>
<keyword evidence="2" id="KW-0560">Oxidoreductase</keyword>
<dbReference type="InterPro" id="IPR008030">
    <property type="entry name" value="NmrA-like"/>
</dbReference>
<dbReference type="GO" id="GO:0016491">
    <property type="term" value="F:oxidoreductase activity"/>
    <property type="evidence" value="ECO:0007669"/>
    <property type="project" value="UniProtKB-KW"/>
</dbReference>
<dbReference type="PANTHER" id="PTHR47706">
    <property type="entry name" value="NMRA-LIKE FAMILY PROTEIN"/>
    <property type="match status" value="1"/>
</dbReference>
<dbReference type="PANTHER" id="PTHR47706:SF11">
    <property type="entry name" value="ISOFLAVONE REDUCTASE FAMILY PROTEIN (AFU_ORTHOLOGUE AFUA_1G12510)"/>
    <property type="match status" value="1"/>
</dbReference>
<sequence>MTETTPTSTARSGPLRAVLLVGAASEYGFGQFVLRELVKSRQSFSRIAVYLDLDRDNSAKMPLLDRLKQAGIEVVQGKGFESPDTFTGFDCVMSFLGNYGLHLQPQLIDSAIAAGVRHFYPSEFGADILVGQNWTQRYYVEKVRTRQHLEQRAKDLPELGWTYVLFGRLTEWAVLSHFGFDNRASRARIYGTPDGKQSLINATDAAAYTVQTLLDPLSVADAGRRTYRFSESSPSYATLFDTLKTVTGKEYQVEYLDVEEAQLEEQAAKQSGDVGAELAASHKLIQGRQGTLLPLPWDNDRFPNIAPSSLQDSLMGAFASPKLRKAYGLE</sequence>
<dbReference type="EMBL" id="NAJM01000006">
    <property type="protein sequence ID" value="RVX73842.1"/>
    <property type="molecule type" value="Genomic_DNA"/>
</dbReference>
<organism evidence="4 5">
    <name type="scientific">Exophiala mesophila</name>
    <name type="common">Black yeast-like fungus</name>
    <dbReference type="NCBI Taxonomy" id="212818"/>
    <lineage>
        <taxon>Eukaryota</taxon>
        <taxon>Fungi</taxon>
        <taxon>Dikarya</taxon>
        <taxon>Ascomycota</taxon>
        <taxon>Pezizomycotina</taxon>
        <taxon>Eurotiomycetes</taxon>
        <taxon>Chaetothyriomycetidae</taxon>
        <taxon>Chaetothyriales</taxon>
        <taxon>Herpotrichiellaceae</taxon>
        <taxon>Exophiala</taxon>
    </lineage>
</organism>
<dbReference type="InterPro" id="IPR051609">
    <property type="entry name" value="NmrA/Isoflavone_reductase-like"/>
</dbReference>
<feature type="domain" description="NmrA-like" evidence="3">
    <location>
        <begin position="30"/>
        <end position="259"/>
    </location>
</feature>
<gene>
    <name evidence="4" type="ORF">B0A52_02732</name>
</gene>
<evidence type="ECO:0000259" key="3">
    <source>
        <dbReference type="Pfam" id="PF05368"/>
    </source>
</evidence>
<dbReference type="Proteomes" id="UP000288859">
    <property type="component" value="Unassembled WGS sequence"/>
</dbReference>
<dbReference type="Gene3D" id="3.90.25.10">
    <property type="entry name" value="UDP-galactose 4-epimerase, domain 1"/>
    <property type="match status" value="1"/>
</dbReference>
<keyword evidence="1" id="KW-0521">NADP</keyword>
<dbReference type="SUPFAM" id="SSF51735">
    <property type="entry name" value="NAD(P)-binding Rossmann-fold domains"/>
    <property type="match status" value="1"/>
</dbReference>
<protein>
    <recommendedName>
        <fullName evidence="3">NmrA-like domain-containing protein</fullName>
    </recommendedName>
</protein>
<dbReference type="AlphaFoldDB" id="A0A438NDG9"/>
<evidence type="ECO:0000256" key="2">
    <source>
        <dbReference type="ARBA" id="ARBA00023002"/>
    </source>
</evidence>
<name>A0A438NDG9_EXOME</name>
<evidence type="ECO:0000313" key="4">
    <source>
        <dbReference type="EMBL" id="RVX73842.1"/>
    </source>
</evidence>
<dbReference type="Pfam" id="PF05368">
    <property type="entry name" value="NmrA"/>
    <property type="match status" value="1"/>
</dbReference>